<dbReference type="AlphaFoldDB" id="A0A2I0UKT5"/>
<reference evidence="3" key="2">
    <citation type="submission" date="2017-12" db="EMBL/GenBank/DDBJ databases">
        <title>Genome sequence of the Bar-tailed Godwit (Limosa lapponica baueri).</title>
        <authorList>
            <person name="Lima N.C.B."/>
            <person name="Parody-Merino A.M."/>
            <person name="Battley P.F."/>
            <person name="Fidler A.E."/>
            <person name="Prosdocimi F."/>
        </authorList>
    </citation>
    <scope>NUCLEOTIDE SEQUENCE [LARGE SCALE GENOMIC DNA]</scope>
</reference>
<gene>
    <name evidence="2" type="ORF">llap_3054</name>
</gene>
<organism evidence="2 3">
    <name type="scientific">Limosa lapponica baueri</name>
    <dbReference type="NCBI Taxonomy" id="1758121"/>
    <lineage>
        <taxon>Eukaryota</taxon>
        <taxon>Metazoa</taxon>
        <taxon>Chordata</taxon>
        <taxon>Craniata</taxon>
        <taxon>Vertebrata</taxon>
        <taxon>Euteleostomi</taxon>
        <taxon>Archelosauria</taxon>
        <taxon>Archosauria</taxon>
        <taxon>Dinosauria</taxon>
        <taxon>Saurischia</taxon>
        <taxon>Theropoda</taxon>
        <taxon>Coelurosauria</taxon>
        <taxon>Aves</taxon>
        <taxon>Neognathae</taxon>
        <taxon>Neoaves</taxon>
        <taxon>Charadriiformes</taxon>
        <taxon>Scolopacidae</taxon>
        <taxon>Limosa</taxon>
    </lineage>
</organism>
<dbReference type="EMBL" id="KZ505702">
    <property type="protein sequence ID" value="PKU46666.1"/>
    <property type="molecule type" value="Genomic_DNA"/>
</dbReference>
<keyword evidence="3" id="KW-1185">Reference proteome</keyword>
<name>A0A2I0UKT5_LIMLA</name>
<reference evidence="3" key="1">
    <citation type="submission" date="2017-11" db="EMBL/GenBank/DDBJ databases">
        <authorList>
            <person name="Lima N.C."/>
            <person name="Parody-Merino A.M."/>
            <person name="Battley P.F."/>
            <person name="Fidler A.E."/>
            <person name="Prosdocimi F."/>
        </authorList>
    </citation>
    <scope>NUCLEOTIDE SEQUENCE [LARGE SCALE GENOMIC DNA]</scope>
</reference>
<evidence type="ECO:0000313" key="2">
    <source>
        <dbReference type="EMBL" id="PKU46666.1"/>
    </source>
</evidence>
<evidence type="ECO:0000313" key="3">
    <source>
        <dbReference type="Proteomes" id="UP000233556"/>
    </source>
</evidence>
<evidence type="ECO:0000256" key="1">
    <source>
        <dbReference type="SAM" id="MobiDB-lite"/>
    </source>
</evidence>
<protein>
    <submittedName>
        <fullName evidence="2">Uncharacterized protein</fullName>
    </submittedName>
</protein>
<feature type="region of interest" description="Disordered" evidence="1">
    <location>
        <begin position="1"/>
        <end position="31"/>
    </location>
</feature>
<accession>A0A2I0UKT5</accession>
<dbReference type="Proteomes" id="UP000233556">
    <property type="component" value="Unassembled WGS sequence"/>
</dbReference>
<proteinExistence type="predicted"/>
<sequence>MVVDGQWDPGAPMTAERTSHRGVSPGVPAGSTATAVQLGATEKTAVKTEENLFKARSQSETVMNSDLIKLQEVVHQRDFFRPVNMSTVD</sequence>